<dbReference type="Proteomes" id="UP000198598">
    <property type="component" value="Unassembled WGS sequence"/>
</dbReference>
<keyword evidence="5" id="KW-0694">RNA-binding</keyword>
<evidence type="ECO:0000256" key="4">
    <source>
        <dbReference type="ARBA" id="ARBA00022857"/>
    </source>
</evidence>
<dbReference type="InterPro" id="IPR020843">
    <property type="entry name" value="ER"/>
</dbReference>
<dbReference type="Pfam" id="PF08240">
    <property type="entry name" value="ADH_N"/>
    <property type="match status" value="1"/>
</dbReference>
<dbReference type="GO" id="GO:0008270">
    <property type="term" value="F:zinc ion binding"/>
    <property type="evidence" value="ECO:0007669"/>
    <property type="project" value="InterPro"/>
</dbReference>
<dbReference type="SUPFAM" id="SSF51735">
    <property type="entry name" value="NAD(P)-binding Rossmann-fold domains"/>
    <property type="match status" value="1"/>
</dbReference>
<dbReference type="Gene3D" id="3.40.50.720">
    <property type="entry name" value="NAD(P)-binding Rossmann-like Domain"/>
    <property type="match status" value="1"/>
</dbReference>
<dbReference type="SMART" id="SM00829">
    <property type="entry name" value="PKS_ER"/>
    <property type="match status" value="1"/>
</dbReference>
<dbReference type="Pfam" id="PF13602">
    <property type="entry name" value="ADH_zinc_N_2"/>
    <property type="match status" value="1"/>
</dbReference>
<organism evidence="7 8">
    <name type="scientific">Spirosoma endophyticum</name>
    <dbReference type="NCBI Taxonomy" id="662367"/>
    <lineage>
        <taxon>Bacteria</taxon>
        <taxon>Pseudomonadati</taxon>
        <taxon>Bacteroidota</taxon>
        <taxon>Cytophagia</taxon>
        <taxon>Cytophagales</taxon>
        <taxon>Cytophagaceae</taxon>
        <taxon>Spirosoma</taxon>
    </lineage>
</organism>
<evidence type="ECO:0000313" key="7">
    <source>
        <dbReference type="EMBL" id="SFE71183.1"/>
    </source>
</evidence>
<dbReference type="InterPro" id="IPR013154">
    <property type="entry name" value="ADH-like_N"/>
</dbReference>
<dbReference type="Gene3D" id="3.90.180.10">
    <property type="entry name" value="Medium-chain alcohol dehydrogenases, catalytic domain"/>
    <property type="match status" value="1"/>
</dbReference>
<dbReference type="EMBL" id="FOLQ01000018">
    <property type="protein sequence ID" value="SFE71183.1"/>
    <property type="molecule type" value="Genomic_DNA"/>
</dbReference>
<keyword evidence="3" id="KW-0963">Cytoplasm</keyword>
<dbReference type="InterPro" id="IPR036291">
    <property type="entry name" value="NAD(P)-bd_dom_sf"/>
</dbReference>
<evidence type="ECO:0000313" key="8">
    <source>
        <dbReference type="Proteomes" id="UP000198598"/>
    </source>
</evidence>
<evidence type="ECO:0000259" key="6">
    <source>
        <dbReference type="SMART" id="SM00829"/>
    </source>
</evidence>
<keyword evidence="4" id="KW-0521">NADP</keyword>
<accession>A0A1I2CTS6</accession>
<evidence type="ECO:0000256" key="1">
    <source>
        <dbReference type="ARBA" id="ARBA00004496"/>
    </source>
</evidence>
<gene>
    <name evidence="7" type="ORF">SAMN05216167_11838</name>
</gene>
<dbReference type="GO" id="GO:0005737">
    <property type="term" value="C:cytoplasm"/>
    <property type="evidence" value="ECO:0007669"/>
    <property type="project" value="UniProtKB-SubCell"/>
</dbReference>
<reference evidence="7 8" key="1">
    <citation type="submission" date="2016-10" db="EMBL/GenBank/DDBJ databases">
        <authorList>
            <person name="de Groot N.N."/>
        </authorList>
    </citation>
    <scope>NUCLEOTIDE SEQUENCE [LARGE SCALE GENOMIC DNA]</scope>
    <source>
        <strain evidence="7 8">DSM 26130</strain>
    </source>
</reference>
<dbReference type="SUPFAM" id="SSF50129">
    <property type="entry name" value="GroES-like"/>
    <property type="match status" value="1"/>
</dbReference>
<evidence type="ECO:0000256" key="3">
    <source>
        <dbReference type="ARBA" id="ARBA00022490"/>
    </source>
</evidence>
<dbReference type="GO" id="GO:0016491">
    <property type="term" value="F:oxidoreductase activity"/>
    <property type="evidence" value="ECO:0007669"/>
    <property type="project" value="InterPro"/>
</dbReference>
<comment type="subunit">
    <text evidence="2">Homotetramer.</text>
</comment>
<dbReference type="STRING" id="662367.SAMN05216167_11838"/>
<evidence type="ECO:0000256" key="2">
    <source>
        <dbReference type="ARBA" id="ARBA00011881"/>
    </source>
</evidence>
<keyword evidence="8" id="KW-1185">Reference proteome</keyword>
<dbReference type="PROSITE" id="PS01162">
    <property type="entry name" value="QOR_ZETA_CRYSTAL"/>
    <property type="match status" value="1"/>
</dbReference>
<dbReference type="InterPro" id="IPR002364">
    <property type="entry name" value="Quin_OxRdtase/zeta-crystal_CS"/>
</dbReference>
<dbReference type="PANTHER" id="PTHR44154">
    <property type="entry name" value="QUINONE OXIDOREDUCTASE"/>
    <property type="match status" value="1"/>
</dbReference>
<dbReference type="PANTHER" id="PTHR44154:SF1">
    <property type="entry name" value="QUINONE OXIDOREDUCTASE"/>
    <property type="match status" value="1"/>
</dbReference>
<name>A0A1I2CTS6_9BACT</name>
<proteinExistence type="predicted"/>
<dbReference type="AlphaFoldDB" id="A0A1I2CTS6"/>
<dbReference type="InterPro" id="IPR051603">
    <property type="entry name" value="Zinc-ADH_QOR/CCCR"/>
</dbReference>
<sequence>MNALTIDRPGSPQTLTLADAPLPQPGNLEVRVNIKAVSLNPADYKLIGGGHPAWTYPHIPGLDAAGIIDTVGQDVTQWKPGDRVAFHANLTKPGVFAEYAIASTLALALIPAAISFEEAASLPCSGLTAMHALEKLHLEPGKKLLILGGSGGVGSLAVQLARLAGLAVLATTSAVNLTYVKELGASHAIDYTTDDVAAEINTVTNGQGIDAIFDTVGHRANPDVFSWLPYSGQLVSIVDVPPLPKNYSSRSLSFHAYALGAVYTYGIVAQQAHFLGASMRNLLDLVDQGKVIPQVTKVINWTDIGLGLEELKEGHVTGKIVATL</sequence>
<comment type="subcellular location">
    <subcellularLocation>
        <location evidence="1">Cytoplasm</location>
    </subcellularLocation>
</comment>
<dbReference type="RefSeq" id="WP_093832509.1">
    <property type="nucleotide sequence ID" value="NZ_FOLQ01000018.1"/>
</dbReference>
<dbReference type="GO" id="GO:0003723">
    <property type="term" value="F:RNA binding"/>
    <property type="evidence" value="ECO:0007669"/>
    <property type="project" value="UniProtKB-KW"/>
</dbReference>
<dbReference type="InterPro" id="IPR011032">
    <property type="entry name" value="GroES-like_sf"/>
</dbReference>
<feature type="domain" description="Enoyl reductase (ER)" evidence="6">
    <location>
        <begin position="10"/>
        <end position="322"/>
    </location>
</feature>
<dbReference type="OrthoDB" id="648910at2"/>
<protein>
    <submittedName>
        <fullName evidence="7">NADPH:quinone reductase</fullName>
    </submittedName>
</protein>
<evidence type="ECO:0000256" key="5">
    <source>
        <dbReference type="ARBA" id="ARBA00022884"/>
    </source>
</evidence>